<gene>
    <name evidence="1" type="ORF">CC78DRAFT_591815</name>
</gene>
<accession>A0A9P4K0A4</accession>
<name>A0A9P4K0A4_9PLEO</name>
<protein>
    <submittedName>
        <fullName evidence="1">Uncharacterized protein</fullName>
    </submittedName>
</protein>
<organism evidence="1 2">
    <name type="scientific">Lojkania enalia</name>
    <dbReference type="NCBI Taxonomy" id="147567"/>
    <lineage>
        <taxon>Eukaryota</taxon>
        <taxon>Fungi</taxon>
        <taxon>Dikarya</taxon>
        <taxon>Ascomycota</taxon>
        <taxon>Pezizomycotina</taxon>
        <taxon>Dothideomycetes</taxon>
        <taxon>Pleosporomycetidae</taxon>
        <taxon>Pleosporales</taxon>
        <taxon>Pleosporales incertae sedis</taxon>
        <taxon>Lojkania</taxon>
    </lineage>
</organism>
<dbReference type="AlphaFoldDB" id="A0A9P4K0A4"/>
<reference evidence="2" key="1">
    <citation type="journal article" date="2020" name="Stud. Mycol.">
        <title>101 Dothideomycetes genomes: A test case for predicting lifestyles and emergence of pathogens.</title>
        <authorList>
            <person name="Haridas S."/>
            <person name="Albert R."/>
            <person name="Binder M."/>
            <person name="Bloem J."/>
            <person name="LaButti K."/>
            <person name="Salamov A."/>
            <person name="Andreopoulos B."/>
            <person name="Baker S."/>
            <person name="Barry K."/>
            <person name="Bills G."/>
            <person name="Bluhm B."/>
            <person name="Cannon C."/>
            <person name="Castanera R."/>
            <person name="Culley D."/>
            <person name="Daum C."/>
            <person name="Ezra D."/>
            <person name="Gonzalez J."/>
            <person name="Henrissat B."/>
            <person name="Kuo A."/>
            <person name="Liang C."/>
            <person name="Lipzen A."/>
            <person name="Lutzoni F."/>
            <person name="Magnuson J."/>
            <person name="Mondo S."/>
            <person name="Nolan M."/>
            <person name="Ohm R."/>
            <person name="Pangilinan J."/>
            <person name="Park H.-J."/>
            <person name="Ramirez L."/>
            <person name="Alfaro M."/>
            <person name="Sun H."/>
            <person name="Tritt A."/>
            <person name="Yoshinaga Y."/>
            <person name="Zwiers L.-H."/>
            <person name="Turgeon B."/>
            <person name="Goodwin S."/>
            <person name="Spatafora J."/>
            <person name="Crous P."/>
            <person name="Grigoriev I."/>
        </authorList>
    </citation>
    <scope>NUCLEOTIDE SEQUENCE [LARGE SCALE GENOMIC DNA]</scope>
    <source>
        <strain evidence="2">CBS 304.66</strain>
    </source>
</reference>
<keyword evidence="2" id="KW-1185">Reference proteome</keyword>
<comment type="caution">
    <text evidence="1">The sequence shown here is derived from an EMBL/GenBank/DDBJ whole genome shotgun (WGS) entry which is preliminary data.</text>
</comment>
<sequence length="141" mass="16212">MDTDAAEQVPDNLQTDIVNSLWQRNKVTLSQTPPQEWEAYFHYYHKECKTWIGYGHGEYAFVRIHEDITDIAKKLDNGDTKAQIKDSLLRKDTQNRTVDEKIRMAEGSMRLVVPLSAMIDIGRFLAAISIQTTRGTTRKLV</sequence>
<proteinExistence type="predicted"/>
<evidence type="ECO:0000313" key="1">
    <source>
        <dbReference type="EMBL" id="KAF2259626.1"/>
    </source>
</evidence>
<dbReference type="EMBL" id="ML986705">
    <property type="protein sequence ID" value="KAF2259626.1"/>
    <property type="molecule type" value="Genomic_DNA"/>
</dbReference>
<dbReference type="Proteomes" id="UP000800093">
    <property type="component" value="Unassembled WGS sequence"/>
</dbReference>
<evidence type="ECO:0000313" key="2">
    <source>
        <dbReference type="Proteomes" id="UP000800093"/>
    </source>
</evidence>